<name>A0A1G6SXE6_9PSEU</name>
<proteinExistence type="predicted"/>
<keyword evidence="3" id="KW-1185">Reference proteome</keyword>
<evidence type="ECO:0000256" key="1">
    <source>
        <dbReference type="SAM" id="SignalP"/>
    </source>
</evidence>
<evidence type="ECO:0008006" key="4">
    <source>
        <dbReference type="Google" id="ProtNLM"/>
    </source>
</evidence>
<feature type="chain" id="PRO_5038618127" description="Secreted protein" evidence="1">
    <location>
        <begin position="25"/>
        <end position="106"/>
    </location>
</feature>
<organism evidence="2 3">
    <name type="scientific">Actinokineospora iranica</name>
    <dbReference type="NCBI Taxonomy" id="1271860"/>
    <lineage>
        <taxon>Bacteria</taxon>
        <taxon>Bacillati</taxon>
        <taxon>Actinomycetota</taxon>
        <taxon>Actinomycetes</taxon>
        <taxon>Pseudonocardiales</taxon>
        <taxon>Pseudonocardiaceae</taxon>
        <taxon>Actinokineospora</taxon>
    </lineage>
</organism>
<sequence>MRRFCCGLLSAVAAGALAVSGASAAHADQQPKHVYCDGTAEVNGEIPHYSIVAVGCDHIEYRGPAKITTRDTGINWVCDDARVHLVRWTNIWAAEGFDCVPLMRED</sequence>
<gene>
    <name evidence="2" type="ORF">SAMN05216174_108238</name>
</gene>
<reference evidence="3" key="1">
    <citation type="submission" date="2016-10" db="EMBL/GenBank/DDBJ databases">
        <authorList>
            <person name="Varghese N."/>
            <person name="Submissions S."/>
        </authorList>
    </citation>
    <scope>NUCLEOTIDE SEQUENCE [LARGE SCALE GENOMIC DNA]</scope>
    <source>
        <strain evidence="3">IBRC-M 10403</strain>
    </source>
</reference>
<dbReference type="EMBL" id="FMZZ01000008">
    <property type="protein sequence ID" value="SDD21532.1"/>
    <property type="molecule type" value="Genomic_DNA"/>
</dbReference>
<dbReference type="Proteomes" id="UP000199501">
    <property type="component" value="Unassembled WGS sequence"/>
</dbReference>
<keyword evidence="1" id="KW-0732">Signal</keyword>
<evidence type="ECO:0000313" key="2">
    <source>
        <dbReference type="EMBL" id="SDD21532.1"/>
    </source>
</evidence>
<protein>
    <recommendedName>
        <fullName evidence="4">Secreted protein</fullName>
    </recommendedName>
</protein>
<accession>A0A1G6SXE6</accession>
<feature type="signal peptide" evidence="1">
    <location>
        <begin position="1"/>
        <end position="24"/>
    </location>
</feature>
<dbReference type="AlphaFoldDB" id="A0A1G6SXE6"/>
<dbReference type="STRING" id="1271860.SAMN05216174_108238"/>
<evidence type="ECO:0000313" key="3">
    <source>
        <dbReference type="Proteomes" id="UP000199501"/>
    </source>
</evidence>